<keyword evidence="2" id="KW-0479">Metal-binding</keyword>
<dbReference type="Gene3D" id="1.10.238.10">
    <property type="entry name" value="EF-hand"/>
    <property type="match status" value="1"/>
</dbReference>
<dbReference type="EMBL" id="JAODUP010000434">
    <property type="protein sequence ID" value="KAK2149855.1"/>
    <property type="molecule type" value="Genomic_DNA"/>
</dbReference>
<organism evidence="7 8">
    <name type="scientific">Paralvinella palmiformis</name>
    <dbReference type="NCBI Taxonomy" id="53620"/>
    <lineage>
        <taxon>Eukaryota</taxon>
        <taxon>Metazoa</taxon>
        <taxon>Spiralia</taxon>
        <taxon>Lophotrochozoa</taxon>
        <taxon>Annelida</taxon>
        <taxon>Polychaeta</taxon>
        <taxon>Sedentaria</taxon>
        <taxon>Canalipalpata</taxon>
        <taxon>Terebellida</taxon>
        <taxon>Terebelliformia</taxon>
        <taxon>Alvinellidae</taxon>
        <taxon>Paralvinella</taxon>
    </lineage>
</organism>
<dbReference type="AlphaFoldDB" id="A0AAD9JCM9"/>
<dbReference type="InterPro" id="IPR011992">
    <property type="entry name" value="EF-hand-dom_pair"/>
</dbReference>
<feature type="compositionally biased region" description="Acidic residues" evidence="5">
    <location>
        <begin position="266"/>
        <end position="292"/>
    </location>
</feature>
<dbReference type="PROSITE" id="PS50222">
    <property type="entry name" value="EF_HAND_2"/>
    <property type="match status" value="1"/>
</dbReference>
<dbReference type="InterPro" id="IPR018247">
    <property type="entry name" value="EF_Hand_1_Ca_BS"/>
</dbReference>
<feature type="region of interest" description="Disordered" evidence="5">
    <location>
        <begin position="214"/>
        <end position="338"/>
    </location>
</feature>
<feature type="compositionally biased region" description="Basic and acidic residues" evidence="5">
    <location>
        <begin position="172"/>
        <end position="188"/>
    </location>
</feature>
<dbReference type="PROSITE" id="PS00018">
    <property type="entry name" value="EF_HAND_1"/>
    <property type="match status" value="1"/>
</dbReference>
<dbReference type="InterPro" id="IPR002048">
    <property type="entry name" value="EF_hand_dom"/>
</dbReference>
<dbReference type="SMART" id="SM00054">
    <property type="entry name" value="EFh"/>
    <property type="match status" value="1"/>
</dbReference>
<sequence>MEVKVIRGNKRLSTFKSQQASYLDNINRMILADEDFEYMHVPALAQRLEIYKRKFLEFDRDNSGYLDYNEFKQMLQTIGAAKSDVTCKKLFKRSRQSTRNVLYYRDFVDMILADTLRLGVMFDEEQDIVNKVELKKSQKVSNRVSSPSIMSSISDAVRDMGVQCEDPDSDQENQHEEDQHQEDHHEEDYYRNKVDQAVQYAESLYDGQQSVFSYRSSRHSEQNGEDEEEEGNEVESEENQREEDDDEEVAESVRGIQETNDGVEQHEEDDDDEDENEDEDDDEEEHEAEEEVREVKRAGEPRIEDQITRGVERVQLLRSEAPQGQVQQHRPPSYGRLVTNMMDRDQGQHPAHPAPASHIQQMVPNSEHHSFRTSTELYPTRALLPTRTLPGGNPPPVVCSTRDLPPEATTKAPVAVSRPAPAPAPYTYVCTDPSCPDSYPKPPQPAPPPLCTDPNCPYNRASQPMPPMHYQQYVQPVEFEHPEAYVDYEPMIPMSQMMQNPDGTCPHGHRCVSPQPGYEMVPIQSGPPSVSYGYPAQPAYTLVPDLEQRFYGNHMDEAYAHDVRVEYEAQPYYMM</sequence>
<feature type="region of interest" description="Disordered" evidence="5">
    <location>
        <begin position="162"/>
        <end position="188"/>
    </location>
</feature>
<dbReference type="GO" id="GO:0051015">
    <property type="term" value="F:actin filament binding"/>
    <property type="evidence" value="ECO:0007669"/>
    <property type="project" value="TreeGrafter"/>
</dbReference>
<dbReference type="GO" id="GO:0005509">
    <property type="term" value="F:calcium ion binding"/>
    <property type="evidence" value="ECO:0007669"/>
    <property type="project" value="InterPro"/>
</dbReference>
<feature type="domain" description="EF-hand" evidence="6">
    <location>
        <begin position="46"/>
        <end position="81"/>
    </location>
</feature>
<gene>
    <name evidence="7" type="ORF">LSH36_434g02052</name>
</gene>
<evidence type="ECO:0000313" key="7">
    <source>
        <dbReference type="EMBL" id="KAK2149855.1"/>
    </source>
</evidence>
<dbReference type="GO" id="GO:0032587">
    <property type="term" value="C:ruffle membrane"/>
    <property type="evidence" value="ECO:0007669"/>
    <property type="project" value="UniProtKB-SubCell"/>
</dbReference>
<dbReference type="SUPFAM" id="SSF47473">
    <property type="entry name" value="EF-hand"/>
    <property type="match status" value="1"/>
</dbReference>
<evidence type="ECO:0000259" key="6">
    <source>
        <dbReference type="PROSITE" id="PS50222"/>
    </source>
</evidence>
<evidence type="ECO:0000256" key="1">
    <source>
        <dbReference type="ARBA" id="ARBA00004599"/>
    </source>
</evidence>
<evidence type="ECO:0000256" key="2">
    <source>
        <dbReference type="ARBA" id="ARBA00022723"/>
    </source>
</evidence>
<accession>A0AAD9JCM9</accession>
<dbReference type="Proteomes" id="UP001208570">
    <property type="component" value="Unassembled WGS sequence"/>
</dbReference>
<proteinExistence type="predicted"/>
<feature type="compositionally biased region" description="Acidic residues" evidence="5">
    <location>
        <begin position="223"/>
        <end position="250"/>
    </location>
</feature>
<reference evidence="7" key="1">
    <citation type="journal article" date="2023" name="Mol. Biol. Evol.">
        <title>Third-Generation Sequencing Reveals the Adaptive Role of the Epigenome in Three Deep-Sea Polychaetes.</title>
        <authorList>
            <person name="Perez M."/>
            <person name="Aroh O."/>
            <person name="Sun Y."/>
            <person name="Lan Y."/>
            <person name="Juniper S.K."/>
            <person name="Young C.R."/>
            <person name="Angers B."/>
            <person name="Qian P.Y."/>
        </authorList>
    </citation>
    <scope>NUCLEOTIDE SEQUENCE</scope>
    <source>
        <strain evidence="7">P08H-3</strain>
    </source>
</reference>
<evidence type="ECO:0000256" key="3">
    <source>
        <dbReference type="ARBA" id="ARBA00022737"/>
    </source>
</evidence>
<name>A0AAD9JCM9_9ANNE</name>
<feature type="compositionally biased region" description="Basic and acidic residues" evidence="5">
    <location>
        <begin position="293"/>
        <end position="312"/>
    </location>
</feature>
<keyword evidence="8" id="KW-1185">Reference proteome</keyword>
<keyword evidence="4" id="KW-0106">Calcium</keyword>
<comment type="caution">
    <text evidence="7">The sequence shown here is derived from an EMBL/GenBank/DDBJ whole genome shotgun (WGS) entry which is preliminary data.</text>
</comment>
<evidence type="ECO:0000256" key="4">
    <source>
        <dbReference type="ARBA" id="ARBA00022837"/>
    </source>
</evidence>
<dbReference type="Pfam" id="PF21008">
    <property type="entry name" value="AIF-1"/>
    <property type="match status" value="1"/>
</dbReference>
<dbReference type="GO" id="GO:0005884">
    <property type="term" value="C:actin filament"/>
    <property type="evidence" value="ECO:0007669"/>
    <property type="project" value="TreeGrafter"/>
</dbReference>
<comment type="subcellular location">
    <subcellularLocation>
        <location evidence="1">Cell projection</location>
        <location evidence="1">Ruffle membrane</location>
        <topology evidence="1">Peripheral membrane protein</topology>
        <orientation evidence="1">Cytoplasmic side</orientation>
    </subcellularLocation>
</comment>
<dbReference type="GO" id="GO:0051017">
    <property type="term" value="P:actin filament bundle assembly"/>
    <property type="evidence" value="ECO:0007669"/>
    <property type="project" value="TreeGrafter"/>
</dbReference>
<evidence type="ECO:0000313" key="8">
    <source>
        <dbReference type="Proteomes" id="UP001208570"/>
    </source>
</evidence>
<dbReference type="GO" id="GO:0097178">
    <property type="term" value="P:ruffle assembly"/>
    <property type="evidence" value="ECO:0007669"/>
    <property type="project" value="TreeGrafter"/>
</dbReference>
<dbReference type="PANTHER" id="PTHR10356">
    <property type="entry name" value="ALLOGRAFT INFLAMMATORY FACTOR-1"/>
    <property type="match status" value="1"/>
</dbReference>
<dbReference type="InterPro" id="IPR049025">
    <property type="entry name" value="AIF-1_EF_pair"/>
</dbReference>
<protein>
    <recommendedName>
        <fullName evidence="6">EF-hand domain-containing protein</fullName>
    </recommendedName>
</protein>
<dbReference type="InterPro" id="IPR042433">
    <property type="entry name" value="AIF1/AIF1L"/>
</dbReference>
<keyword evidence="3" id="KW-0677">Repeat</keyword>
<evidence type="ECO:0000256" key="5">
    <source>
        <dbReference type="SAM" id="MobiDB-lite"/>
    </source>
</evidence>
<dbReference type="PANTHER" id="PTHR10356:SF0">
    <property type="entry name" value="CALCIUM-BINDING PROTEIN B"/>
    <property type="match status" value="1"/>
</dbReference>